<dbReference type="GO" id="GO:0008047">
    <property type="term" value="F:enzyme activator activity"/>
    <property type="evidence" value="ECO:0007669"/>
    <property type="project" value="TreeGrafter"/>
</dbReference>
<evidence type="ECO:0000256" key="5">
    <source>
        <dbReference type="ARBA" id="ARBA00023204"/>
    </source>
</evidence>
<dbReference type="InterPro" id="IPR027417">
    <property type="entry name" value="P-loop_NTPase"/>
</dbReference>
<gene>
    <name evidence="9" type="primary">MGS1</name>
    <name evidence="9" type="ORF">MOBT1_000667</name>
</gene>
<dbReference type="CDD" id="cd00009">
    <property type="entry name" value="AAA"/>
    <property type="match status" value="1"/>
</dbReference>
<feature type="domain" description="UBZ4-type" evidence="8">
    <location>
        <begin position="9"/>
        <end position="32"/>
    </location>
</feature>
<feature type="compositionally biased region" description="Basic and acidic residues" evidence="6">
    <location>
        <begin position="36"/>
        <end position="53"/>
    </location>
</feature>
<dbReference type="PANTHER" id="PTHR13779:SF7">
    <property type="entry name" value="ATPASE WRNIP1"/>
    <property type="match status" value="1"/>
</dbReference>
<dbReference type="GO" id="GO:0017116">
    <property type="term" value="F:single-stranded DNA helicase activity"/>
    <property type="evidence" value="ECO:0007669"/>
    <property type="project" value="TreeGrafter"/>
</dbReference>
<evidence type="ECO:0000259" key="7">
    <source>
        <dbReference type="SMART" id="SM00382"/>
    </source>
</evidence>
<dbReference type="SUPFAM" id="SSF52540">
    <property type="entry name" value="P-loop containing nucleoside triphosphate hydrolases"/>
    <property type="match status" value="1"/>
</dbReference>
<keyword evidence="5" id="KW-0234">DNA repair</keyword>
<dbReference type="GO" id="GO:0006261">
    <property type="term" value="P:DNA-templated DNA replication"/>
    <property type="evidence" value="ECO:0007669"/>
    <property type="project" value="TreeGrafter"/>
</dbReference>
<keyword evidence="4" id="KW-0862">Zinc</keyword>
<keyword evidence="1" id="KW-0479">Metal-binding</keyword>
<evidence type="ECO:0000256" key="1">
    <source>
        <dbReference type="ARBA" id="ARBA00022723"/>
    </source>
</evidence>
<dbReference type="AlphaFoldDB" id="A0AAF0ISA7"/>
<keyword evidence="2" id="KW-0227">DNA damage</keyword>
<feature type="compositionally biased region" description="Basic and acidic residues" evidence="6">
    <location>
        <begin position="60"/>
        <end position="82"/>
    </location>
</feature>
<evidence type="ECO:0000313" key="10">
    <source>
        <dbReference type="Proteomes" id="UP001214603"/>
    </source>
</evidence>
<feature type="domain" description="AAA+ ATPase" evidence="7">
    <location>
        <begin position="110"/>
        <end position="239"/>
    </location>
</feature>
<dbReference type="GO" id="GO:0016887">
    <property type="term" value="F:ATP hydrolysis activity"/>
    <property type="evidence" value="ECO:0007669"/>
    <property type="project" value="InterPro"/>
</dbReference>
<evidence type="ECO:0000313" key="9">
    <source>
        <dbReference type="EMBL" id="WFD01984.1"/>
    </source>
</evidence>
<evidence type="ECO:0000256" key="4">
    <source>
        <dbReference type="ARBA" id="ARBA00022833"/>
    </source>
</evidence>
<dbReference type="InterPro" id="IPR006642">
    <property type="entry name" value="Rad18_UBZ4"/>
</dbReference>
<dbReference type="InterPro" id="IPR051314">
    <property type="entry name" value="AAA_ATPase_RarA/MGS1/WRNIP1"/>
</dbReference>
<proteinExistence type="predicted"/>
<dbReference type="EMBL" id="CP119934">
    <property type="protein sequence ID" value="WFD01984.1"/>
    <property type="molecule type" value="Genomic_DNA"/>
</dbReference>
<keyword evidence="3" id="KW-0863">Zinc-finger</keyword>
<dbReference type="GO" id="GO:0008270">
    <property type="term" value="F:zinc ion binding"/>
    <property type="evidence" value="ECO:0007669"/>
    <property type="project" value="UniProtKB-KW"/>
</dbReference>
<dbReference type="InterPro" id="IPR003593">
    <property type="entry name" value="AAA+_ATPase"/>
</dbReference>
<feature type="region of interest" description="Disordered" evidence="6">
    <location>
        <begin position="36"/>
        <end position="82"/>
    </location>
</feature>
<name>A0AAF0ISA7_9BASI</name>
<keyword evidence="10" id="KW-1185">Reference proteome</keyword>
<dbReference type="SMART" id="SM00734">
    <property type="entry name" value="ZnF_Rad18"/>
    <property type="match status" value="1"/>
</dbReference>
<dbReference type="GO" id="GO:0005524">
    <property type="term" value="F:ATP binding"/>
    <property type="evidence" value="ECO:0007669"/>
    <property type="project" value="InterPro"/>
</dbReference>
<sequence>MAAPASYESVACPNCEQSVAFGVLNEHLDRCLAKEEAKRAKDEAQGEKRKADELQSTPTRPERRETRARRDPLDASRPFAERMRPRSLKEYVGQEEVVRGALLALLRRGQVPSMVLWGPPGTGKTTLARLVTREASADAHGVPYRFVEMSATVATVNDMKKVMDEAVHRLQLTGQRSVLFIDEIQRLNRTQQDIFLPALEKGHITLLAATTENPSFRLQSALLSRLRADGDARAALNALELALVTGDENATHEENVARLKEALKRTALKYALCM</sequence>
<dbReference type="GO" id="GO:0003677">
    <property type="term" value="F:DNA binding"/>
    <property type="evidence" value="ECO:0007669"/>
    <property type="project" value="InterPro"/>
</dbReference>
<dbReference type="Gene3D" id="3.30.160.60">
    <property type="entry name" value="Classic Zinc Finger"/>
    <property type="match status" value="1"/>
</dbReference>
<evidence type="ECO:0000256" key="2">
    <source>
        <dbReference type="ARBA" id="ARBA00022763"/>
    </source>
</evidence>
<dbReference type="GO" id="GO:0000731">
    <property type="term" value="P:DNA synthesis involved in DNA repair"/>
    <property type="evidence" value="ECO:0007669"/>
    <property type="project" value="TreeGrafter"/>
</dbReference>
<reference evidence="9" key="1">
    <citation type="submission" date="2023-03" db="EMBL/GenBank/DDBJ databases">
        <title>Mating type loci evolution in Malassezia.</title>
        <authorList>
            <person name="Coelho M.A."/>
        </authorList>
    </citation>
    <scope>NUCLEOTIDE SEQUENCE</scope>
    <source>
        <strain evidence="9">CBS 7876</strain>
    </source>
</reference>
<dbReference type="Proteomes" id="UP001214603">
    <property type="component" value="Chromosome 1"/>
</dbReference>
<dbReference type="GO" id="GO:0005634">
    <property type="term" value="C:nucleus"/>
    <property type="evidence" value="ECO:0007669"/>
    <property type="project" value="TreeGrafter"/>
</dbReference>
<dbReference type="Gene3D" id="3.40.50.300">
    <property type="entry name" value="P-loop containing nucleotide triphosphate hydrolases"/>
    <property type="match status" value="1"/>
</dbReference>
<dbReference type="SMART" id="SM00382">
    <property type="entry name" value="AAA"/>
    <property type="match status" value="1"/>
</dbReference>
<dbReference type="InterPro" id="IPR003959">
    <property type="entry name" value="ATPase_AAA_core"/>
</dbReference>
<evidence type="ECO:0000256" key="6">
    <source>
        <dbReference type="SAM" id="MobiDB-lite"/>
    </source>
</evidence>
<dbReference type="Pfam" id="PF00004">
    <property type="entry name" value="AAA"/>
    <property type="match status" value="1"/>
</dbReference>
<accession>A0AAF0ISA7</accession>
<dbReference type="PANTHER" id="PTHR13779">
    <property type="entry name" value="WERNER HELICASE-INTERACTING PROTEIN 1 FAMILY MEMBER"/>
    <property type="match status" value="1"/>
</dbReference>
<organism evidence="9 10">
    <name type="scientific">Malassezia obtusa</name>
    <dbReference type="NCBI Taxonomy" id="76774"/>
    <lineage>
        <taxon>Eukaryota</taxon>
        <taxon>Fungi</taxon>
        <taxon>Dikarya</taxon>
        <taxon>Basidiomycota</taxon>
        <taxon>Ustilaginomycotina</taxon>
        <taxon>Malasseziomycetes</taxon>
        <taxon>Malasseziales</taxon>
        <taxon>Malasseziaceae</taxon>
        <taxon>Malassezia</taxon>
    </lineage>
</organism>
<evidence type="ECO:0000259" key="8">
    <source>
        <dbReference type="SMART" id="SM00734"/>
    </source>
</evidence>
<evidence type="ECO:0000256" key="3">
    <source>
        <dbReference type="ARBA" id="ARBA00022771"/>
    </source>
</evidence>
<protein>
    <submittedName>
        <fullName evidence="9">DNA-dependent ATPase mgs1</fullName>
    </submittedName>
</protein>